<gene>
    <name evidence="5" type="ORF">OIU85_027262</name>
</gene>
<dbReference type="SUPFAM" id="SSF51197">
    <property type="entry name" value="Clavaminate synthase-like"/>
    <property type="match status" value="1"/>
</dbReference>
<dbReference type="Gene3D" id="2.60.120.330">
    <property type="entry name" value="B-lactam Antibiotic, Isopenicillin N Synthase, Chain"/>
    <property type="match status" value="1"/>
</dbReference>
<dbReference type="AlphaFoldDB" id="A0A9Q0QHQ2"/>
<evidence type="ECO:0000256" key="3">
    <source>
        <dbReference type="SAM" id="Phobius"/>
    </source>
</evidence>
<accession>A0A9Q0QHQ2</accession>
<keyword evidence="3" id="KW-0472">Membrane</keyword>
<dbReference type="InterPro" id="IPR050231">
    <property type="entry name" value="Iron_ascorbate_oxido_reductase"/>
</dbReference>
<dbReference type="PANTHER" id="PTHR47990">
    <property type="entry name" value="2-OXOGLUTARATE (2OG) AND FE(II)-DEPENDENT OXYGENASE SUPERFAMILY PROTEIN-RELATED"/>
    <property type="match status" value="1"/>
</dbReference>
<keyword evidence="1" id="KW-0479">Metal-binding</keyword>
<evidence type="ECO:0000259" key="4">
    <source>
        <dbReference type="Pfam" id="PF14226"/>
    </source>
</evidence>
<feature type="domain" description="Non-haem dioxygenase N-terminal" evidence="4">
    <location>
        <begin position="85"/>
        <end position="149"/>
    </location>
</feature>
<reference evidence="5" key="2">
    <citation type="journal article" date="2023" name="Int. J. Mol. Sci.">
        <title>De Novo Assembly and Annotation of 11 Diverse Shrub Willow (Salix) Genomes Reveals Novel Gene Organization in Sex-Linked Regions.</title>
        <authorList>
            <person name="Hyden B."/>
            <person name="Feng K."/>
            <person name="Yates T.B."/>
            <person name="Jawdy S."/>
            <person name="Cereghino C."/>
            <person name="Smart L.B."/>
            <person name="Muchero W."/>
        </authorList>
    </citation>
    <scope>NUCLEOTIDE SEQUENCE [LARGE SCALE GENOMIC DNA]</scope>
    <source>
        <tissue evidence="5">Shoot tip</tissue>
    </source>
</reference>
<evidence type="ECO:0000256" key="2">
    <source>
        <dbReference type="ARBA" id="ARBA00023004"/>
    </source>
</evidence>
<dbReference type="InterPro" id="IPR026992">
    <property type="entry name" value="DIOX_N"/>
</dbReference>
<reference evidence="5" key="1">
    <citation type="submission" date="2022-11" db="EMBL/GenBank/DDBJ databases">
        <authorList>
            <person name="Hyden B.L."/>
            <person name="Feng K."/>
            <person name="Yates T."/>
            <person name="Jawdy S."/>
            <person name="Smart L.B."/>
            <person name="Muchero W."/>
        </authorList>
    </citation>
    <scope>NUCLEOTIDE SEQUENCE</scope>
    <source>
        <tissue evidence="5">Shoot tip</tissue>
    </source>
</reference>
<keyword evidence="3" id="KW-1133">Transmembrane helix</keyword>
<dbReference type="EMBL" id="JAPFFL010000008">
    <property type="protein sequence ID" value="KAJ6706887.1"/>
    <property type="molecule type" value="Genomic_DNA"/>
</dbReference>
<evidence type="ECO:0000313" key="6">
    <source>
        <dbReference type="Proteomes" id="UP001151529"/>
    </source>
</evidence>
<feature type="transmembrane region" description="Helical" evidence="3">
    <location>
        <begin position="20"/>
        <end position="39"/>
    </location>
</feature>
<dbReference type="OrthoDB" id="288590at2759"/>
<evidence type="ECO:0000256" key="1">
    <source>
        <dbReference type="ARBA" id="ARBA00022723"/>
    </source>
</evidence>
<organism evidence="5 6">
    <name type="scientific">Salix viminalis</name>
    <name type="common">Common osier</name>
    <name type="synonym">Basket willow</name>
    <dbReference type="NCBI Taxonomy" id="40686"/>
    <lineage>
        <taxon>Eukaryota</taxon>
        <taxon>Viridiplantae</taxon>
        <taxon>Streptophyta</taxon>
        <taxon>Embryophyta</taxon>
        <taxon>Tracheophyta</taxon>
        <taxon>Spermatophyta</taxon>
        <taxon>Magnoliopsida</taxon>
        <taxon>eudicotyledons</taxon>
        <taxon>Gunneridae</taxon>
        <taxon>Pentapetalae</taxon>
        <taxon>rosids</taxon>
        <taxon>fabids</taxon>
        <taxon>Malpighiales</taxon>
        <taxon>Salicaceae</taxon>
        <taxon>Saliceae</taxon>
        <taxon>Salix</taxon>
    </lineage>
</organism>
<name>A0A9Q0QHQ2_SALVM</name>
<sequence>MEKPLVQIIFSSFSCPNHLFFFLCLYLSSFFFHRGLIFLSTSPSRLQGWTLIPPFHQIYETLLDKNTRGADDHREVGEIIEECELPLIDLGRLSLGNFEKEMCKSEIARASQEWGFFQVVNHGISREILDKMRSEQVKVFKKSFNEKIKEEKVFEFIQWNLSMGDAYSYLPEAVVMV</sequence>
<dbReference type="GO" id="GO:0046872">
    <property type="term" value="F:metal ion binding"/>
    <property type="evidence" value="ECO:0007669"/>
    <property type="project" value="UniProtKB-KW"/>
</dbReference>
<proteinExistence type="predicted"/>
<keyword evidence="6" id="KW-1185">Reference proteome</keyword>
<evidence type="ECO:0000313" key="5">
    <source>
        <dbReference type="EMBL" id="KAJ6706887.1"/>
    </source>
</evidence>
<protein>
    <submittedName>
        <fullName evidence="5">GIBBERELLIN 2-BETA-DIOXYGENASE 8-LIKE</fullName>
    </submittedName>
</protein>
<dbReference type="InterPro" id="IPR027443">
    <property type="entry name" value="IPNS-like_sf"/>
</dbReference>
<dbReference type="PROSITE" id="PS51257">
    <property type="entry name" value="PROKAR_LIPOPROTEIN"/>
    <property type="match status" value="1"/>
</dbReference>
<keyword evidence="2" id="KW-0408">Iron</keyword>
<dbReference type="Proteomes" id="UP001151529">
    <property type="component" value="Chromosome 4"/>
</dbReference>
<keyword evidence="3" id="KW-0812">Transmembrane</keyword>
<comment type="caution">
    <text evidence="5">The sequence shown here is derived from an EMBL/GenBank/DDBJ whole genome shotgun (WGS) entry which is preliminary data.</text>
</comment>
<dbReference type="Pfam" id="PF14226">
    <property type="entry name" value="DIOX_N"/>
    <property type="match status" value="1"/>
</dbReference>